<feature type="domain" description="EF-hand" evidence="8">
    <location>
        <begin position="72"/>
        <end position="107"/>
    </location>
</feature>
<sequence>MSSPTKSTPLPGAANFKGKQHDPLFYSSSYNQHASHTMQSRVNHGLDAESSGVRGLLSEEYRERRPEPPAKFDTERLKRAFDVCDLDLSGILTKDKMRHILALLGHALDDETTIDTMLEMADCDGDGQVTWDDFATLFRNPARALERADAREARMKQKREEIEKQHRKMRNQQQEWIVAVQEEKMPDTEENKLLGLFTQLTGSASIRPSDLKHMYKLFKDADTDNSGELELDEFMRMFPGEDAALVQRMFDLFDTDGSGSIELKEFIIGLSSLSSVSTVDKVKFAFNLYDLDNSGFLDYGELLQLLTAAQAGMGKIKESDVRARAREVYSKLGILANEASNGDDELYPPLSFEQFVSLARESPQLLLPAHAITKRATKTRLSFDLVVRFGTFESVPVHLSIQPFDMSDLVPLYEAHRGSLGQGGEAGCTSAIVGTYLVGTTYDTVLVLGDFMTRDEDIYTVVNKFATSAVLRKESDLSIDSTGLSARSTLSDLDHERSTNPELNPGVFACTVGKRGARAAYHLADCHDVVFLLAKCAWAFANRTSSPIGGSATTGKEGPQDVSLTLSRMTPMPRFPEQLQSVLIREQATQPRVRADLMICLLCIFSDFLGDNLLVPSYAAFLQNNLPPGLEFGVAASVMSMTYLIGKAICPLYFSSLSDFFGRWSCLVVSSFFTAVGFLLQALAWDFWTIVAFRILTGLAGGTRSVSIVYISDWVKSPRILAFWMSWVSVTQSIAMTIGPLFGGLVVSLDPKHPFNAAYVAFVLNALSFLMLLIFVRKTPYDTTATFWRSRRGVKEELVLFDTKEKGSLSPDTKLEGCSSLVLPRSAGPRVQWIAILPLLLAFGLSNGVSQAWSVILVTVQSDLAVSPLMIGLLGAWCGIWIMFGQLVVFPLWLNKLKWSIASLMIFGFAVSAVIIILAFVENLWAVSAVGAIFSAAIPLAKTGAFSLFPQLCDASVKGRLFGVFSAVSNGSKAGFMLLVGALHDVSYPLPYIGITASVVFGVLVSVTFLLTYPKAARRQKCLNVEMHSAKFGREICQSQSIWTKSCLVNRFCQFHHKCHHNMVLLPFGEVSVAELSALSHCVARGYWQPQRNLYSSESVLIPPILVSFLGQWASQMFEAHGLKNWNACLSEIEFILDIGLPCLPLGGAPHEKRVAELWGTISLHEAAHKLMAEKRIEKTKSGLRDQVKGAFKRLRMNPARKPTFSDRLALGKNLSSLLVRKGYVDWTYLFSEESVNMTKDSSQRDNLASAVGLLAILVDQALVLFCGVQRRIITSACVYILMGGCLISLPGWNVGVWIFVMWRFLSSVVTYIKGSWRSGPFTTSKLPLEDSTPDSKLSSSYEADVSKISDHLLVGCNSPPTKNTPAIDVLDFCNQRLLRGFWREFELPATGRNLMSIMEIAGIAKDATKYMVAAPFLTTNEMKPPKEWAVASVSVFNIPDWLGNVNVSIINLYGDKRLVVERQVLLRNEQRMTASFNWKDDETPIVSGEVYVVLERCVSVPDDPRDPRLLGSYGCLLPDSTHLQKMLASSSGAHYFDLSVDQCDVYDPRLKSTGISLSVLLRPVEGLSSAARAIPFPPSPEEIGDFLDLPVTQPTS</sequence>
<dbReference type="InterPro" id="IPR036259">
    <property type="entry name" value="MFS_trans_sf"/>
</dbReference>
<dbReference type="InterPro" id="IPR018247">
    <property type="entry name" value="EF_Hand_1_Ca_BS"/>
</dbReference>
<feature type="domain" description="EF-hand" evidence="8">
    <location>
        <begin position="109"/>
        <end position="144"/>
    </location>
</feature>
<evidence type="ECO:0000256" key="4">
    <source>
        <dbReference type="ARBA" id="ARBA00022837"/>
    </source>
</evidence>
<feature type="compositionally biased region" description="Basic and acidic residues" evidence="6">
    <location>
        <begin position="57"/>
        <end position="71"/>
    </location>
</feature>
<feature type="transmembrane region" description="Helical" evidence="7">
    <location>
        <begin position="901"/>
        <end position="921"/>
    </location>
</feature>
<dbReference type="Gene3D" id="1.20.1250.20">
    <property type="entry name" value="MFS general substrate transporter like domains"/>
    <property type="match status" value="1"/>
</dbReference>
<proteinExistence type="predicted"/>
<dbReference type="CDD" id="cd00051">
    <property type="entry name" value="EFh"/>
    <property type="match status" value="3"/>
</dbReference>
<feature type="transmembrane region" description="Helical" evidence="7">
    <location>
        <begin position="833"/>
        <end position="857"/>
    </location>
</feature>
<dbReference type="Pfam" id="PF13499">
    <property type="entry name" value="EF-hand_7"/>
    <property type="match status" value="2"/>
</dbReference>
<keyword evidence="3" id="KW-0677">Repeat</keyword>
<dbReference type="SUPFAM" id="SSF47473">
    <property type="entry name" value="EF-hand"/>
    <property type="match status" value="2"/>
</dbReference>
<keyword evidence="11" id="KW-1185">Reference proteome</keyword>
<feature type="coiled-coil region" evidence="5">
    <location>
        <begin position="145"/>
        <end position="175"/>
    </location>
</feature>
<dbReference type="PANTHER" id="PTHR45942">
    <property type="entry name" value="PROTEIN PHOSPATASE 3 REGULATORY SUBUNIT B ALPHA ISOFORM TYPE 1"/>
    <property type="match status" value="1"/>
</dbReference>
<dbReference type="OrthoDB" id="425728at2759"/>
<name>A0A7J6N1W0_PERCH</name>
<dbReference type="PROSITE" id="PS50850">
    <property type="entry name" value="MFS"/>
    <property type="match status" value="1"/>
</dbReference>
<evidence type="ECO:0000256" key="6">
    <source>
        <dbReference type="SAM" id="MobiDB-lite"/>
    </source>
</evidence>
<keyword evidence="2" id="KW-0479">Metal-binding</keyword>
<feature type="domain" description="EF-hand" evidence="8">
    <location>
        <begin position="277"/>
        <end position="312"/>
    </location>
</feature>
<feature type="transmembrane region" description="Helical" evidence="7">
    <location>
        <begin position="869"/>
        <end position="894"/>
    </location>
</feature>
<evidence type="ECO:0008006" key="12">
    <source>
        <dbReference type="Google" id="ProtNLM"/>
    </source>
</evidence>
<keyword evidence="7" id="KW-0812">Transmembrane</keyword>
<evidence type="ECO:0000256" key="5">
    <source>
        <dbReference type="SAM" id="Coils"/>
    </source>
</evidence>
<feature type="transmembrane region" description="Helical" evidence="7">
    <location>
        <begin position="757"/>
        <end position="776"/>
    </location>
</feature>
<feature type="transmembrane region" description="Helical" evidence="7">
    <location>
        <begin position="1279"/>
        <end position="1306"/>
    </location>
</feature>
<dbReference type="PROSITE" id="PS00018">
    <property type="entry name" value="EF_HAND_1"/>
    <property type="match status" value="3"/>
</dbReference>
<dbReference type="Pfam" id="PF07690">
    <property type="entry name" value="MFS_1"/>
    <property type="match status" value="1"/>
</dbReference>
<keyword evidence="7" id="KW-0472">Membrane</keyword>
<dbReference type="Gene3D" id="1.10.238.10">
    <property type="entry name" value="EF-hand"/>
    <property type="match status" value="2"/>
</dbReference>
<protein>
    <recommendedName>
        <fullName evidence="12">Calmodulin</fullName>
    </recommendedName>
</protein>
<dbReference type="InterPro" id="IPR020846">
    <property type="entry name" value="MFS_dom"/>
</dbReference>
<evidence type="ECO:0000259" key="9">
    <source>
        <dbReference type="PROSITE" id="PS50850"/>
    </source>
</evidence>
<dbReference type="SMART" id="SM00054">
    <property type="entry name" value="EFh"/>
    <property type="match status" value="5"/>
</dbReference>
<dbReference type="SUPFAM" id="SSF103473">
    <property type="entry name" value="MFS general substrate transporter"/>
    <property type="match status" value="1"/>
</dbReference>
<evidence type="ECO:0000256" key="7">
    <source>
        <dbReference type="SAM" id="Phobius"/>
    </source>
</evidence>
<dbReference type="InterPro" id="IPR011701">
    <property type="entry name" value="MFS"/>
</dbReference>
<dbReference type="GO" id="GO:0005509">
    <property type="term" value="F:calcium ion binding"/>
    <property type="evidence" value="ECO:0007669"/>
    <property type="project" value="InterPro"/>
</dbReference>
<dbReference type="Pfam" id="PF13202">
    <property type="entry name" value="EF-hand_5"/>
    <property type="match status" value="1"/>
</dbReference>
<comment type="subcellular location">
    <subcellularLocation>
        <location evidence="1">Membrane</location>
        <topology evidence="1">Multi-pass membrane protein</topology>
    </subcellularLocation>
</comment>
<feature type="transmembrane region" description="Helical" evidence="7">
    <location>
        <begin position="666"/>
        <end position="685"/>
    </location>
</feature>
<keyword evidence="4" id="KW-0106">Calcium</keyword>
<accession>A0A7J6N1W0</accession>
<evidence type="ECO:0000313" key="10">
    <source>
        <dbReference type="EMBL" id="KAF4677899.1"/>
    </source>
</evidence>
<feature type="transmembrane region" description="Helical" evidence="7">
    <location>
        <begin position="961"/>
        <end position="984"/>
    </location>
</feature>
<dbReference type="PROSITE" id="PS50222">
    <property type="entry name" value="EF_HAND_2"/>
    <property type="match status" value="4"/>
</dbReference>
<feature type="transmembrane region" description="Helical" evidence="7">
    <location>
        <begin position="723"/>
        <end position="745"/>
    </location>
</feature>
<dbReference type="Proteomes" id="UP000591131">
    <property type="component" value="Unassembled WGS sequence"/>
</dbReference>
<evidence type="ECO:0000259" key="8">
    <source>
        <dbReference type="PROSITE" id="PS50222"/>
    </source>
</evidence>
<keyword evidence="7" id="KW-1133">Transmembrane helix</keyword>
<feature type="transmembrane region" description="Helical" evidence="7">
    <location>
        <begin position="691"/>
        <end position="711"/>
    </location>
</feature>
<dbReference type="EMBL" id="JAAPAO010000006">
    <property type="protein sequence ID" value="KAF4677899.1"/>
    <property type="molecule type" value="Genomic_DNA"/>
</dbReference>
<comment type="caution">
    <text evidence="10">The sequence shown here is derived from an EMBL/GenBank/DDBJ whole genome shotgun (WGS) entry which is preliminary data.</text>
</comment>
<feature type="domain" description="EF-hand" evidence="8">
    <location>
        <begin position="241"/>
        <end position="276"/>
    </location>
</feature>
<keyword evidence="5" id="KW-0175">Coiled coil</keyword>
<dbReference type="PRINTS" id="PR00450">
    <property type="entry name" value="RECOVERIN"/>
</dbReference>
<dbReference type="GO" id="GO:0022857">
    <property type="term" value="F:transmembrane transporter activity"/>
    <property type="evidence" value="ECO:0007669"/>
    <property type="project" value="InterPro"/>
</dbReference>
<feature type="transmembrane region" description="Helical" evidence="7">
    <location>
        <begin position="990"/>
        <end position="1011"/>
    </location>
</feature>
<evidence type="ECO:0000313" key="11">
    <source>
        <dbReference type="Proteomes" id="UP000591131"/>
    </source>
</evidence>
<evidence type="ECO:0000256" key="2">
    <source>
        <dbReference type="ARBA" id="ARBA00022723"/>
    </source>
</evidence>
<feature type="domain" description="Major facilitator superfamily (MFS) profile" evidence="9">
    <location>
        <begin position="596"/>
        <end position="1020"/>
    </location>
</feature>
<feature type="transmembrane region" description="Helical" evidence="7">
    <location>
        <begin position="632"/>
        <end position="654"/>
    </location>
</feature>
<dbReference type="InterPro" id="IPR002048">
    <property type="entry name" value="EF_hand_dom"/>
</dbReference>
<dbReference type="GO" id="GO:0016020">
    <property type="term" value="C:membrane"/>
    <property type="evidence" value="ECO:0007669"/>
    <property type="project" value="UniProtKB-SubCell"/>
</dbReference>
<dbReference type="InterPro" id="IPR011992">
    <property type="entry name" value="EF-hand-dom_pair"/>
</dbReference>
<evidence type="ECO:0000256" key="3">
    <source>
        <dbReference type="ARBA" id="ARBA00022737"/>
    </source>
</evidence>
<evidence type="ECO:0000256" key="1">
    <source>
        <dbReference type="ARBA" id="ARBA00004141"/>
    </source>
</evidence>
<feature type="compositionally biased region" description="Polar residues" evidence="6">
    <location>
        <begin position="26"/>
        <end position="42"/>
    </location>
</feature>
<gene>
    <name evidence="10" type="ORF">FOL47_008965</name>
</gene>
<feature type="region of interest" description="Disordered" evidence="6">
    <location>
        <begin position="1"/>
        <end position="71"/>
    </location>
</feature>
<feature type="transmembrane region" description="Helical" evidence="7">
    <location>
        <begin position="927"/>
        <end position="949"/>
    </location>
</feature>
<reference evidence="10 11" key="1">
    <citation type="submission" date="2020-04" db="EMBL/GenBank/DDBJ databases">
        <title>Perkinsus chesapeaki whole genome sequence.</title>
        <authorList>
            <person name="Bogema D.R."/>
        </authorList>
    </citation>
    <scope>NUCLEOTIDE SEQUENCE [LARGE SCALE GENOMIC DNA]</scope>
    <source>
        <strain evidence="10">ATCC PRA-425</strain>
    </source>
</reference>
<organism evidence="10 11">
    <name type="scientific">Perkinsus chesapeaki</name>
    <name type="common">Clam parasite</name>
    <name type="synonym">Perkinsus andrewsi</name>
    <dbReference type="NCBI Taxonomy" id="330153"/>
    <lineage>
        <taxon>Eukaryota</taxon>
        <taxon>Sar</taxon>
        <taxon>Alveolata</taxon>
        <taxon>Perkinsozoa</taxon>
        <taxon>Perkinsea</taxon>
        <taxon>Perkinsida</taxon>
        <taxon>Perkinsidae</taxon>
        <taxon>Perkinsus</taxon>
    </lineage>
</organism>